<accession>A0A367UHY5</accession>
<evidence type="ECO:0000313" key="3">
    <source>
        <dbReference type="Proteomes" id="UP000252419"/>
    </source>
</evidence>
<reference evidence="2 3" key="1">
    <citation type="submission" date="2014-07" db="EMBL/GenBank/DDBJ databases">
        <title>Draft genome sequence of Thalassospira xianhensis P-4 (MCCC 1A02616).</title>
        <authorList>
            <person name="Lai Q."/>
            <person name="Shao Z."/>
        </authorList>
    </citation>
    <scope>NUCLEOTIDE SEQUENCE [LARGE SCALE GENOMIC DNA]</scope>
    <source>
        <strain evidence="2 3">MCCC 1A02616</strain>
    </source>
</reference>
<evidence type="ECO:0008006" key="4">
    <source>
        <dbReference type="Google" id="ProtNLM"/>
    </source>
</evidence>
<gene>
    <name evidence="2" type="ORF">TH5_01725</name>
</gene>
<evidence type="ECO:0000313" key="2">
    <source>
        <dbReference type="EMBL" id="RCK07789.1"/>
    </source>
</evidence>
<dbReference type="PANTHER" id="PTHR31088">
    <property type="entry name" value="MEMBRANE-ASSOCIATED PROTEIN VIPP1, CHLOROPLASTIC"/>
    <property type="match status" value="1"/>
</dbReference>
<evidence type="ECO:0000256" key="1">
    <source>
        <dbReference type="ARBA" id="ARBA00043985"/>
    </source>
</evidence>
<comment type="caution">
    <text evidence="2">The sequence shown here is derived from an EMBL/GenBank/DDBJ whole genome shotgun (WGS) entry which is preliminary data.</text>
</comment>
<dbReference type="RefSeq" id="WP_114120389.1">
    <property type="nucleotide sequence ID" value="NZ_JPWA01000001.1"/>
</dbReference>
<proteinExistence type="inferred from homology"/>
<sequence length="231" mass="24471">MSLLKRLFTAARGGATEVGEAIADTQAIRILDQEIRDANEAIRSARVAQTAITAKRKLKQQEVSDLQKDLDKYLGITKGLLDKGGQEDLLNETADHVAALEARLSTETVVLEQLVSNEAAIATTLKNITAKLEQTKQQVDNVKATEAVQRAQSSVASQRAGVNSALGSAAASLSRIQEKQRQRKAMFEAAEDLDAQESGSSLDAKLAAAGIGSTSSSGSDVLARLRAEAAK</sequence>
<dbReference type="Pfam" id="PF04012">
    <property type="entry name" value="PspA_IM30"/>
    <property type="match status" value="1"/>
</dbReference>
<dbReference type="PANTHER" id="PTHR31088:SF9">
    <property type="entry name" value="PHAGE SHOCK PROTEIN A"/>
    <property type="match status" value="1"/>
</dbReference>
<keyword evidence="3" id="KW-1185">Reference proteome</keyword>
<dbReference type="EMBL" id="JPWA01000001">
    <property type="protein sequence ID" value="RCK07789.1"/>
    <property type="molecule type" value="Genomic_DNA"/>
</dbReference>
<protein>
    <recommendedName>
        <fullName evidence="4">Phage-shock protein</fullName>
    </recommendedName>
</protein>
<name>A0A367UHY5_9PROT</name>
<dbReference type="Proteomes" id="UP000252419">
    <property type="component" value="Unassembled WGS sequence"/>
</dbReference>
<dbReference type="AlphaFoldDB" id="A0A367UHY5"/>
<dbReference type="InterPro" id="IPR007157">
    <property type="entry name" value="PspA_VIPP1"/>
</dbReference>
<comment type="similarity">
    <text evidence="1">Belongs to the PspA/Vipp/IM30 family.</text>
</comment>
<organism evidence="2 3">
    <name type="scientific">Thalassospira xianhensis MCCC 1A02616</name>
    <dbReference type="NCBI Taxonomy" id="1177929"/>
    <lineage>
        <taxon>Bacteria</taxon>
        <taxon>Pseudomonadati</taxon>
        <taxon>Pseudomonadota</taxon>
        <taxon>Alphaproteobacteria</taxon>
        <taxon>Rhodospirillales</taxon>
        <taxon>Thalassospiraceae</taxon>
        <taxon>Thalassospira</taxon>
    </lineage>
</organism>